<dbReference type="InterPro" id="IPR029069">
    <property type="entry name" value="HotDog_dom_sf"/>
</dbReference>
<protein>
    <submittedName>
        <fullName evidence="3">UPF0644 protein</fullName>
    </submittedName>
</protein>
<comment type="caution">
    <text evidence="3">The sequence shown here is derived from an EMBL/GenBank/DDBJ whole genome shotgun (WGS) entry which is preliminary data.</text>
</comment>
<dbReference type="PANTHER" id="PTHR47260:SF1">
    <property type="entry name" value="UPF0644 PROTEIN PB2B4.06"/>
    <property type="match status" value="1"/>
</dbReference>
<dbReference type="EMBL" id="LSSM01000553">
    <property type="protein sequence ID" value="OMJ28549.1"/>
    <property type="molecule type" value="Genomic_DNA"/>
</dbReference>
<dbReference type="InterPro" id="IPR052061">
    <property type="entry name" value="PTE-AB_protein"/>
</dbReference>
<evidence type="ECO:0000313" key="3">
    <source>
        <dbReference type="EMBL" id="OMJ28549.1"/>
    </source>
</evidence>
<dbReference type="SUPFAM" id="SSF54637">
    <property type="entry name" value="Thioesterase/thiol ester dehydrase-isomerase"/>
    <property type="match status" value="1"/>
</dbReference>
<feature type="domain" description="Thioesterase" evidence="1">
    <location>
        <begin position="144"/>
        <end position="218"/>
    </location>
</feature>
<evidence type="ECO:0000313" key="2">
    <source>
        <dbReference type="EMBL" id="OMJ13931.1"/>
    </source>
</evidence>
<dbReference type="PANTHER" id="PTHR47260">
    <property type="entry name" value="UPF0644 PROTEIN PB2B4.06"/>
    <property type="match status" value="1"/>
</dbReference>
<dbReference type="InterPro" id="IPR006683">
    <property type="entry name" value="Thioestr_dom"/>
</dbReference>
<reference evidence="3" key="1">
    <citation type="submission" date="2017-01" db="EMBL/GenBank/DDBJ databases">
        <authorList>
            <person name="Mah S.A."/>
            <person name="Swanson W.J."/>
            <person name="Moy G.W."/>
            <person name="Vacquier V.D."/>
        </authorList>
    </citation>
    <scope>NUCLEOTIDE SEQUENCE [LARGE SCALE GENOMIC DNA]</scope>
    <source>
        <strain evidence="3">ID-206-W2</strain>
    </source>
</reference>
<sequence>MSFFSAKSAFRKFVYTNCAALAGAGLALYAVDKGYLLTSSLFGRKHSDTISSASVDGRAVPNPKIESEIASLKLVKDLRADTSNWRELPITFGIDESSTQQSFMHTTFNQPDHLLAIPKMFVNSDKKQVVFVFYIGKKLCGHPGIMHGGVQAMLYDEAMARPALLNLPRNTGFTAYLNIQYKKPAVVDQLLIMRADLADLSGRKALVKASIENVDGVVLSTAESLFVSPSDPTILKDRSDTLGTL</sequence>
<dbReference type="Pfam" id="PF03061">
    <property type="entry name" value="4HBT"/>
    <property type="match status" value="1"/>
</dbReference>
<dbReference type="OrthoDB" id="506431at2759"/>
<accession>A0A1R1YNQ9</accession>
<evidence type="ECO:0000259" key="1">
    <source>
        <dbReference type="Pfam" id="PF03061"/>
    </source>
</evidence>
<proteinExistence type="predicted"/>
<dbReference type="EMBL" id="LSSM01004850">
    <property type="protein sequence ID" value="OMJ13931.1"/>
    <property type="molecule type" value="Genomic_DNA"/>
</dbReference>
<name>A0A1R1YNQ9_9FUNG</name>
<gene>
    <name evidence="3" type="ORF">AYI69_g1969</name>
    <name evidence="2" type="ORF">AYI69_g8793</name>
</gene>
<organism evidence="3 4">
    <name type="scientific">Smittium culicis</name>
    <dbReference type="NCBI Taxonomy" id="133412"/>
    <lineage>
        <taxon>Eukaryota</taxon>
        <taxon>Fungi</taxon>
        <taxon>Fungi incertae sedis</taxon>
        <taxon>Zoopagomycota</taxon>
        <taxon>Kickxellomycotina</taxon>
        <taxon>Harpellomycetes</taxon>
        <taxon>Harpellales</taxon>
        <taxon>Legeriomycetaceae</taxon>
        <taxon>Smittium</taxon>
    </lineage>
</organism>
<evidence type="ECO:0000313" key="4">
    <source>
        <dbReference type="Proteomes" id="UP000187429"/>
    </source>
</evidence>
<dbReference type="CDD" id="cd03443">
    <property type="entry name" value="PaaI_thioesterase"/>
    <property type="match status" value="1"/>
</dbReference>
<keyword evidence="4" id="KW-1185">Reference proteome</keyword>
<reference evidence="4" key="2">
    <citation type="submission" date="2017-01" db="EMBL/GenBank/DDBJ databases">
        <authorList>
            <person name="Wang Y."/>
            <person name="White M."/>
            <person name="Kvist S."/>
            <person name="Moncalvo J.-M."/>
        </authorList>
    </citation>
    <scope>NUCLEOTIDE SEQUENCE [LARGE SCALE GENOMIC DNA]</scope>
    <source>
        <strain evidence="4">ID-206-W2</strain>
    </source>
</reference>
<dbReference type="AlphaFoldDB" id="A0A1R1YNQ9"/>
<dbReference type="Proteomes" id="UP000187429">
    <property type="component" value="Unassembled WGS sequence"/>
</dbReference>
<dbReference type="Gene3D" id="3.10.129.10">
    <property type="entry name" value="Hotdog Thioesterase"/>
    <property type="match status" value="1"/>
</dbReference>